<dbReference type="InterPro" id="IPR005184">
    <property type="entry name" value="DUF306_Meta_HslJ"/>
</dbReference>
<dbReference type="KEGG" id="mgo:AFA91_26235"/>
<evidence type="ECO:0000313" key="4">
    <source>
        <dbReference type="Proteomes" id="UP000062255"/>
    </source>
</evidence>
<dbReference type="Pfam" id="PF03724">
    <property type="entry name" value="META"/>
    <property type="match status" value="2"/>
</dbReference>
<feature type="signal peptide" evidence="1">
    <location>
        <begin position="1"/>
        <end position="20"/>
    </location>
</feature>
<feature type="chain" id="PRO_5039308786" evidence="1">
    <location>
        <begin position="21"/>
        <end position="256"/>
    </location>
</feature>
<proteinExistence type="predicted"/>
<evidence type="ECO:0000256" key="1">
    <source>
        <dbReference type="SAM" id="SignalP"/>
    </source>
</evidence>
<sequence length="256" mass="26677">MRLFPIVPVALAVLTVTACAGNVNADDNTLDGRTFVSVEVEGEQIPGGGPLTVQFDGGQISTFAGCNHGSGTVDLSDGHIATQLASTMMGCPPPISDADQWTSRFFGAKPSWSLDGDTLVLKTDSATVTLQDKKVVHPDRPLTGTTWQVTSLVSSQAVSTSRALEDAKPTLTIADDGNLTGFTGCNQFNGRAEVSGSPAIIEFGPLATTRKACPEDVTAVERAVLRVLTGKVQTAIASDELRLTGADGYGLVLRAQ</sequence>
<dbReference type="PROSITE" id="PS51257">
    <property type="entry name" value="PROKAR_LIPOPROTEIN"/>
    <property type="match status" value="1"/>
</dbReference>
<gene>
    <name evidence="3" type="ORF">AFA91_26235</name>
</gene>
<keyword evidence="3" id="KW-0346">Stress response</keyword>
<evidence type="ECO:0000259" key="2">
    <source>
        <dbReference type="Pfam" id="PF03724"/>
    </source>
</evidence>
<dbReference type="PANTHER" id="PTHR35535:SF2">
    <property type="entry name" value="DUF306 DOMAIN-CONTAINING PROTEIN"/>
    <property type="match status" value="1"/>
</dbReference>
<name>A0A0K0XBT1_MYCGD</name>
<protein>
    <submittedName>
        <fullName evidence="3">Heat shock protein HslJ</fullName>
    </submittedName>
</protein>
<keyword evidence="1" id="KW-0732">Signal</keyword>
<reference evidence="3 4" key="1">
    <citation type="submission" date="2015-07" db="EMBL/GenBank/DDBJ databases">
        <title>Complete genome sequence of Mycobacterium goodii X7B, a facultative thermophilic biodesulfurizing bacterium.</title>
        <authorList>
            <person name="Yu B."/>
            <person name="Li F."/>
            <person name="Xu P."/>
        </authorList>
    </citation>
    <scope>NUCLEOTIDE SEQUENCE [LARGE SCALE GENOMIC DNA]</scope>
    <source>
        <strain evidence="3 4">X7B</strain>
    </source>
</reference>
<dbReference type="PATRIC" id="fig|134601.6.peg.5420"/>
<feature type="domain" description="DUF306" evidence="2">
    <location>
        <begin position="140"/>
        <end position="252"/>
    </location>
</feature>
<organism evidence="3 4">
    <name type="scientific">Mycolicibacterium goodii</name>
    <name type="common">Mycobacterium goodii</name>
    <dbReference type="NCBI Taxonomy" id="134601"/>
    <lineage>
        <taxon>Bacteria</taxon>
        <taxon>Bacillati</taxon>
        <taxon>Actinomycetota</taxon>
        <taxon>Actinomycetes</taxon>
        <taxon>Mycobacteriales</taxon>
        <taxon>Mycobacteriaceae</taxon>
        <taxon>Mycolicibacterium</taxon>
    </lineage>
</organism>
<dbReference type="InterPro" id="IPR038670">
    <property type="entry name" value="HslJ-like_sf"/>
</dbReference>
<dbReference type="InterPro" id="IPR053147">
    <property type="entry name" value="Hsp_HslJ-like"/>
</dbReference>
<dbReference type="RefSeq" id="WP_049747267.1">
    <property type="nucleotide sequence ID" value="NZ_CP012150.1"/>
</dbReference>
<accession>A0A0K0XBT1</accession>
<dbReference type="STRING" id="134601.AFA91_26235"/>
<dbReference type="AlphaFoldDB" id="A0A0K0XBT1"/>
<evidence type="ECO:0000313" key="3">
    <source>
        <dbReference type="EMBL" id="AKS34812.1"/>
    </source>
</evidence>
<dbReference type="EMBL" id="CP012150">
    <property type="protein sequence ID" value="AKS34812.1"/>
    <property type="molecule type" value="Genomic_DNA"/>
</dbReference>
<dbReference type="OrthoDB" id="507754at2"/>
<feature type="domain" description="DUF306" evidence="2">
    <location>
        <begin position="28"/>
        <end position="131"/>
    </location>
</feature>
<dbReference type="Proteomes" id="UP000062255">
    <property type="component" value="Chromosome"/>
</dbReference>
<dbReference type="PANTHER" id="PTHR35535">
    <property type="entry name" value="HEAT SHOCK PROTEIN HSLJ"/>
    <property type="match status" value="1"/>
</dbReference>
<dbReference type="Gene3D" id="2.40.128.270">
    <property type="match status" value="2"/>
</dbReference>